<organism evidence="1 2">
    <name type="scientific">Aquilegia coerulea</name>
    <name type="common">Rocky mountain columbine</name>
    <dbReference type="NCBI Taxonomy" id="218851"/>
    <lineage>
        <taxon>Eukaryota</taxon>
        <taxon>Viridiplantae</taxon>
        <taxon>Streptophyta</taxon>
        <taxon>Embryophyta</taxon>
        <taxon>Tracheophyta</taxon>
        <taxon>Spermatophyta</taxon>
        <taxon>Magnoliopsida</taxon>
        <taxon>Ranunculales</taxon>
        <taxon>Ranunculaceae</taxon>
        <taxon>Thalictroideae</taxon>
        <taxon>Aquilegia</taxon>
    </lineage>
</organism>
<dbReference type="AlphaFoldDB" id="A0A2G5DGZ8"/>
<evidence type="ECO:0000313" key="1">
    <source>
        <dbReference type="EMBL" id="PIA42801.1"/>
    </source>
</evidence>
<dbReference type="InParanoid" id="A0A2G5DGZ8"/>
<sequence>LIVSKKKPKQFTQTSDSTQIIKLDAKRQSINQNFCLIKWINSLRISACIRCETDRQNKVIGLLCGNRRGSGGCFTNHYSLINQT</sequence>
<name>A0A2G5DGZ8_AQUCA</name>
<dbReference type="EMBL" id="KZ305037">
    <property type="protein sequence ID" value="PIA42801.1"/>
    <property type="molecule type" value="Genomic_DNA"/>
</dbReference>
<feature type="non-terminal residue" evidence="1">
    <location>
        <position position="1"/>
    </location>
</feature>
<dbReference type="Proteomes" id="UP000230069">
    <property type="component" value="Unassembled WGS sequence"/>
</dbReference>
<protein>
    <submittedName>
        <fullName evidence="1">Uncharacterized protein</fullName>
    </submittedName>
</protein>
<proteinExistence type="predicted"/>
<gene>
    <name evidence="1" type="ORF">AQUCO_02000326v1</name>
</gene>
<keyword evidence="2" id="KW-1185">Reference proteome</keyword>
<evidence type="ECO:0000313" key="2">
    <source>
        <dbReference type="Proteomes" id="UP000230069"/>
    </source>
</evidence>
<reference evidence="1 2" key="1">
    <citation type="submission" date="2017-09" db="EMBL/GenBank/DDBJ databases">
        <title>WGS assembly of Aquilegia coerulea Goldsmith.</title>
        <authorList>
            <person name="Hodges S."/>
            <person name="Kramer E."/>
            <person name="Nordborg M."/>
            <person name="Tomkins J."/>
            <person name="Borevitz J."/>
            <person name="Derieg N."/>
            <person name="Yan J."/>
            <person name="Mihaltcheva S."/>
            <person name="Hayes R.D."/>
            <person name="Rokhsar D."/>
        </authorList>
    </citation>
    <scope>NUCLEOTIDE SEQUENCE [LARGE SCALE GENOMIC DNA]</scope>
    <source>
        <strain evidence="2">cv. Goldsmith</strain>
    </source>
</reference>
<accession>A0A2G5DGZ8</accession>